<dbReference type="AlphaFoldDB" id="A0A366DPS2"/>
<organism evidence="2 3">
    <name type="scientific">Paraliobacillus ryukyuensis</name>
    <dbReference type="NCBI Taxonomy" id="200904"/>
    <lineage>
        <taxon>Bacteria</taxon>
        <taxon>Bacillati</taxon>
        <taxon>Bacillota</taxon>
        <taxon>Bacilli</taxon>
        <taxon>Bacillales</taxon>
        <taxon>Bacillaceae</taxon>
        <taxon>Paraliobacillus</taxon>
    </lineage>
</organism>
<gene>
    <name evidence="2" type="ORF">DES48_11627</name>
</gene>
<dbReference type="InterPro" id="IPR041657">
    <property type="entry name" value="HTH_17"/>
</dbReference>
<evidence type="ECO:0000313" key="3">
    <source>
        <dbReference type="Proteomes" id="UP000252254"/>
    </source>
</evidence>
<evidence type="ECO:0000313" key="2">
    <source>
        <dbReference type="EMBL" id="RBO92101.1"/>
    </source>
</evidence>
<dbReference type="OrthoDB" id="2974287at2"/>
<name>A0A366DPS2_9BACI</name>
<sequence length="79" mass="9173">MKYQFQNDEDLLTFLNKNLLSANETAELLGISKARVGTLAKNGKLPLAKEQPKMFLKSVVLEKKEELEELRKKYRPYDD</sequence>
<dbReference type="RefSeq" id="WP_113870133.1">
    <property type="nucleotide sequence ID" value="NZ_BAABQN010000003.1"/>
</dbReference>
<feature type="domain" description="Helix-turn-helix" evidence="1">
    <location>
        <begin position="19"/>
        <end position="58"/>
    </location>
</feature>
<protein>
    <submittedName>
        <fullName evidence="2">AlpA family transcriptional regulator</fullName>
    </submittedName>
</protein>
<dbReference type="Proteomes" id="UP000252254">
    <property type="component" value="Unassembled WGS sequence"/>
</dbReference>
<keyword evidence="3" id="KW-1185">Reference proteome</keyword>
<dbReference type="EMBL" id="QNRI01000016">
    <property type="protein sequence ID" value="RBO92101.1"/>
    <property type="molecule type" value="Genomic_DNA"/>
</dbReference>
<comment type="caution">
    <text evidence="2">The sequence shown here is derived from an EMBL/GenBank/DDBJ whole genome shotgun (WGS) entry which is preliminary data.</text>
</comment>
<evidence type="ECO:0000259" key="1">
    <source>
        <dbReference type="Pfam" id="PF12728"/>
    </source>
</evidence>
<dbReference type="Pfam" id="PF12728">
    <property type="entry name" value="HTH_17"/>
    <property type="match status" value="1"/>
</dbReference>
<accession>A0A366DPS2</accession>
<reference evidence="2 3" key="1">
    <citation type="submission" date="2018-06" db="EMBL/GenBank/DDBJ databases">
        <title>Genomic Encyclopedia of Type Strains, Phase IV (KMG-IV): sequencing the most valuable type-strain genomes for metagenomic binning, comparative biology and taxonomic classification.</title>
        <authorList>
            <person name="Goeker M."/>
        </authorList>
    </citation>
    <scope>NUCLEOTIDE SEQUENCE [LARGE SCALE GENOMIC DNA]</scope>
    <source>
        <strain evidence="2 3">DSM 15140</strain>
    </source>
</reference>
<proteinExistence type="predicted"/>